<evidence type="ECO:0000259" key="2">
    <source>
        <dbReference type="PROSITE" id="PS51176"/>
    </source>
</evidence>
<comment type="caution">
    <text evidence="3">The sequence shown here is derived from an EMBL/GenBank/DDBJ whole genome shotgun (WGS) entry which is preliminary data.</text>
</comment>
<dbReference type="PANTHER" id="PTHR21363:SF0">
    <property type="entry name" value="PREPHENATE DEHYDROGENASE [NADP(+)]"/>
    <property type="match status" value="1"/>
</dbReference>
<dbReference type="Pfam" id="PF03446">
    <property type="entry name" value="NAD_binding_2"/>
    <property type="match status" value="1"/>
</dbReference>
<sequence length="438" mass="49417">MTKLEIGIIGAGDMGILYAQNFSKAGYRVNICDKPENFEDLSKKIEGINDSIGSNLIYPLIDGFGVSRRSDYIIYSVEAFNIDAVVKLYGKATKFGAIVGGQTSVKAPEVAAFYKYLHEDVSIVTMHSMHGPRSDTKGQTLAIINCRSTEEKFKEAVEILSSLGSEMLYITAEEHDKITANTQAATHICYLSLGTAWKTQGYYPWDNPMFGHSIDNIKISIALHIYGSKSHVYSGLAIMNDMAKVQIKCYVKAMTELYKLMIGGEKEKFRNLVHSAAEAIFGQTRVDPSKKILLLDHVLDELSMSKTPVKRRPNSHLSLISTAVCWYQMGLDPYGHLTCQTPPFRLWLGIVENLFCNEELLEESIENALNDKYTQAEDLIFFVSVLGWEQCIQLNSFDGYRERFDDTKAFFHHRLDEAKNFSSKIITYLANQRLEKHS</sequence>
<dbReference type="AlphaFoldDB" id="A0A2U1J3T7"/>
<proteinExistence type="predicted"/>
<dbReference type="SUPFAM" id="SSF48179">
    <property type="entry name" value="6-phosphogluconate dehydrogenase C-terminal domain-like"/>
    <property type="match status" value="2"/>
</dbReference>
<name>A0A2U1J3T7_SMIAN</name>
<feature type="domain" description="Prephenate/arogenate dehydrogenase" evidence="2">
    <location>
        <begin position="4"/>
        <end position="291"/>
    </location>
</feature>
<dbReference type="Proteomes" id="UP000245591">
    <property type="component" value="Unassembled WGS sequence"/>
</dbReference>
<dbReference type="InterPro" id="IPR003099">
    <property type="entry name" value="Prephen_DH"/>
</dbReference>
<dbReference type="GO" id="GO:0006571">
    <property type="term" value="P:tyrosine biosynthetic process"/>
    <property type="evidence" value="ECO:0007669"/>
    <property type="project" value="InterPro"/>
</dbReference>
<dbReference type="PROSITE" id="PS51176">
    <property type="entry name" value="PDH_ADH"/>
    <property type="match status" value="1"/>
</dbReference>
<keyword evidence="4" id="KW-1185">Reference proteome</keyword>
<dbReference type="GO" id="GO:0008977">
    <property type="term" value="F:prephenate dehydrogenase (NAD+) activity"/>
    <property type="evidence" value="ECO:0007669"/>
    <property type="project" value="InterPro"/>
</dbReference>
<dbReference type="GO" id="GO:0004665">
    <property type="term" value="F:prephenate dehydrogenase (NADP+) activity"/>
    <property type="evidence" value="ECO:0007669"/>
    <property type="project" value="InterPro"/>
</dbReference>
<organism evidence="3 4">
    <name type="scientific">Smittium angustum</name>
    <dbReference type="NCBI Taxonomy" id="133377"/>
    <lineage>
        <taxon>Eukaryota</taxon>
        <taxon>Fungi</taxon>
        <taxon>Fungi incertae sedis</taxon>
        <taxon>Zoopagomycota</taxon>
        <taxon>Kickxellomycotina</taxon>
        <taxon>Harpellomycetes</taxon>
        <taxon>Harpellales</taxon>
        <taxon>Legeriomycetaceae</taxon>
        <taxon>Smittium</taxon>
    </lineage>
</organism>
<reference evidence="3 4" key="1">
    <citation type="journal article" date="2018" name="MBio">
        <title>Comparative Genomics Reveals the Core Gene Toolbox for the Fungus-Insect Symbiosis.</title>
        <authorList>
            <person name="Wang Y."/>
            <person name="Stata M."/>
            <person name="Wang W."/>
            <person name="Stajich J.E."/>
            <person name="White M.M."/>
            <person name="Moncalvo J.M."/>
        </authorList>
    </citation>
    <scope>NUCLEOTIDE SEQUENCE [LARGE SCALE GENOMIC DNA]</scope>
    <source>
        <strain evidence="3 4">AUS-126-30</strain>
    </source>
</reference>
<dbReference type="GO" id="GO:0070403">
    <property type="term" value="F:NAD+ binding"/>
    <property type="evidence" value="ECO:0007669"/>
    <property type="project" value="TreeGrafter"/>
</dbReference>
<dbReference type="Gene3D" id="1.10.3660.10">
    <property type="entry name" value="6-phosphogluconate dehydrogenase C-terminal like domain"/>
    <property type="match status" value="2"/>
</dbReference>
<evidence type="ECO:0000256" key="1">
    <source>
        <dbReference type="ARBA" id="ARBA00023002"/>
    </source>
</evidence>
<dbReference type="EMBL" id="MBFU01000391">
    <property type="protein sequence ID" value="PVZ99741.1"/>
    <property type="molecule type" value="Genomic_DNA"/>
</dbReference>
<dbReference type="InterPro" id="IPR006115">
    <property type="entry name" value="6PGDH_NADP-bd"/>
</dbReference>
<evidence type="ECO:0000313" key="4">
    <source>
        <dbReference type="Proteomes" id="UP000245591"/>
    </source>
</evidence>
<protein>
    <recommendedName>
        <fullName evidence="2">Prephenate/arogenate dehydrogenase domain-containing protein</fullName>
    </recommendedName>
</protein>
<dbReference type="InterPro" id="IPR036291">
    <property type="entry name" value="NAD(P)-bd_dom_sf"/>
</dbReference>
<dbReference type="SUPFAM" id="SSF51735">
    <property type="entry name" value="NAD(P)-binding Rossmann-fold domains"/>
    <property type="match status" value="1"/>
</dbReference>
<evidence type="ECO:0000313" key="3">
    <source>
        <dbReference type="EMBL" id="PVZ99741.1"/>
    </source>
</evidence>
<dbReference type="InterPro" id="IPR008927">
    <property type="entry name" value="6-PGluconate_DH-like_C_sf"/>
</dbReference>
<dbReference type="PANTHER" id="PTHR21363">
    <property type="entry name" value="PREPHENATE DEHYDROGENASE"/>
    <property type="match status" value="1"/>
</dbReference>
<gene>
    <name evidence="3" type="ORF">BB558_004224</name>
</gene>
<accession>A0A2U1J3T7</accession>
<dbReference type="InterPro" id="IPR050812">
    <property type="entry name" value="Preph/Arog_dehydrog"/>
</dbReference>
<keyword evidence="1" id="KW-0560">Oxidoreductase</keyword>
<dbReference type="Gene3D" id="3.40.50.720">
    <property type="entry name" value="NAD(P)-binding Rossmann-like Domain"/>
    <property type="match status" value="1"/>
</dbReference>